<keyword evidence="4" id="KW-1185">Reference proteome</keyword>
<feature type="compositionally biased region" description="Acidic residues" evidence="1">
    <location>
        <begin position="152"/>
        <end position="166"/>
    </location>
</feature>
<evidence type="ECO:0000256" key="1">
    <source>
        <dbReference type="SAM" id="MobiDB-lite"/>
    </source>
</evidence>
<organism evidence="3 4">
    <name type="scientific">Mycteria americana</name>
    <name type="common">Wood stork</name>
    <dbReference type="NCBI Taxonomy" id="33587"/>
    <lineage>
        <taxon>Eukaryota</taxon>
        <taxon>Metazoa</taxon>
        <taxon>Chordata</taxon>
        <taxon>Craniata</taxon>
        <taxon>Vertebrata</taxon>
        <taxon>Euteleostomi</taxon>
        <taxon>Archelosauria</taxon>
        <taxon>Archosauria</taxon>
        <taxon>Dinosauria</taxon>
        <taxon>Saurischia</taxon>
        <taxon>Theropoda</taxon>
        <taxon>Coelurosauria</taxon>
        <taxon>Aves</taxon>
        <taxon>Neognathae</taxon>
        <taxon>Neoaves</taxon>
        <taxon>Aequornithes</taxon>
        <taxon>Ciconiiformes</taxon>
        <taxon>Ciconiidae</taxon>
        <taxon>Mycteria</taxon>
    </lineage>
</organism>
<dbReference type="Pfam" id="PF02093">
    <property type="entry name" value="Gag_p30"/>
    <property type="match status" value="1"/>
</dbReference>
<dbReference type="AlphaFoldDB" id="A0AAN7RHH3"/>
<dbReference type="PANTHER" id="PTHR33166">
    <property type="entry name" value="GAG_P30 DOMAIN-CONTAINING PROTEIN"/>
    <property type="match status" value="1"/>
</dbReference>
<feature type="compositionally biased region" description="Basic residues" evidence="1">
    <location>
        <begin position="361"/>
        <end position="379"/>
    </location>
</feature>
<evidence type="ECO:0000313" key="4">
    <source>
        <dbReference type="Proteomes" id="UP001333110"/>
    </source>
</evidence>
<evidence type="ECO:0000259" key="2">
    <source>
        <dbReference type="Pfam" id="PF02093"/>
    </source>
</evidence>
<gene>
    <name evidence="3" type="ORF">QYF61_000318</name>
</gene>
<evidence type="ECO:0000313" key="3">
    <source>
        <dbReference type="EMBL" id="KAK4806989.1"/>
    </source>
</evidence>
<comment type="caution">
    <text evidence="3">The sequence shown here is derived from an EMBL/GenBank/DDBJ whole genome shotgun (WGS) entry which is preliminary data.</text>
</comment>
<reference evidence="3 4" key="1">
    <citation type="journal article" date="2023" name="J. Hered.">
        <title>Chromosome-level genome of the wood stork (Mycteria americana) provides insight into avian chromosome evolution.</title>
        <authorList>
            <person name="Flamio R. Jr."/>
            <person name="Ramstad K.M."/>
        </authorList>
    </citation>
    <scope>NUCLEOTIDE SEQUENCE [LARGE SCALE GENOMIC DNA]</scope>
    <source>
        <strain evidence="3">JAX WOST 10</strain>
    </source>
</reference>
<dbReference type="GO" id="GO:0019068">
    <property type="term" value="P:virion assembly"/>
    <property type="evidence" value="ECO:0007669"/>
    <property type="project" value="InterPro"/>
</dbReference>
<sequence length="379" mass="42524">MGAQVVFSSVLPVRGKGGRRRALIMHRVAALHGTGPSADSPNVFSLHPQLMLFCRREGKWDEVPYVDLFFTLQNDWKSRKECGLIAKDVNVLALEQVRNKMPKRCCSACSIGKRCKNYKEPEEEEEEEDVELLVAPGQRNIRGGNDQAGNEEAGEGDANSDAESEGENFSPIAGRTRRGGAAVLQAPLRQAVGPAGEPVGLKGFKRDIQVVLKTLSYEEQRTVVVKAREEAERVHAQAAQAGRLEDHFPSNNPNWDPNNQAQRLLLTEYQRLILFGVRNVIPKPKNLSKLYQVVQGKDETPSAAFERLCEVAKKWTDLDPEREADALTFVTLFVGQSNPDIRRKLQKIENKILLSLEPQGKGRKKHKRLQTLRQSQKKY</sequence>
<proteinExistence type="predicted"/>
<dbReference type="InterPro" id="IPR050462">
    <property type="entry name" value="Retroviral_Gag-Pol_poly"/>
</dbReference>
<protein>
    <recommendedName>
        <fullName evidence="2">Core shell protein Gag P30 domain-containing protein</fullName>
    </recommendedName>
</protein>
<dbReference type="InterPro" id="IPR008919">
    <property type="entry name" value="Retrov_capsid_N"/>
</dbReference>
<dbReference type="SUPFAM" id="SSF47943">
    <property type="entry name" value="Retrovirus capsid protein, N-terminal core domain"/>
    <property type="match status" value="1"/>
</dbReference>
<feature type="domain" description="Core shell protein Gag P30" evidence="2">
    <location>
        <begin position="207"/>
        <end position="350"/>
    </location>
</feature>
<accession>A0AAN7RHH3</accession>
<name>A0AAN7RHH3_MYCAM</name>
<dbReference type="EMBL" id="JAUNZN010000032">
    <property type="protein sequence ID" value="KAK4806989.1"/>
    <property type="molecule type" value="Genomic_DNA"/>
</dbReference>
<dbReference type="Proteomes" id="UP001333110">
    <property type="component" value="Unassembled WGS sequence"/>
</dbReference>
<dbReference type="InterPro" id="IPR003036">
    <property type="entry name" value="Gag_P30"/>
</dbReference>
<feature type="region of interest" description="Disordered" evidence="1">
    <location>
        <begin position="134"/>
        <end position="176"/>
    </location>
</feature>
<dbReference type="Gene3D" id="1.10.375.10">
    <property type="entry name" value="Human Immunodeficiency Virus Type 1 Capsid Protein"/>
    <property type="match status" value="1"/>
</dbReference>
<feature type="region of interest" description="Disordered" evidence="1">
    <location>
        <begin position="360"/>
        <end position="379"/>
    </location>
</feature>